<name>A0ABW2ULH2_9RHOB</name>
<evidence type="ECO:0000256" key="1">
    <source>
        <dbReference type="SAM" id="MobiDB-lite"/>
    </source>
</evidence>
<accession>A0ABW2ULH2</accession>
<dbReference type="EMBL" id="JBHTFQ010000003">
    <property type="protein sequence ID" value="MFC7704118.1"/>
    <property type="molecule type" value="Genomic_DNA"/>
</dbReference>
<organism evidence="2 3">
    <name type="scientific">Plastorhodobacter daqingensis</name>
    <dbReference type="NCBI Taxonomy" id="1387281"/>
    <lineage>
        <taxon>Bacteria</taxon>
        <taxon>Pseudomonadati</taxon>
        <taxon>Pseudomonadota</taxon>
        <taxon>Alphaproteobacteria</taxon>
        <taxon>Rhodobacterales</taxon>
        <taxon>Paracoccaceae</taxon>
        <taxon>Plastorhodobacter</taxon>
    </lineage>
</organism>
<reference evidence="3" key="1">
    <citation type="journal article" date="2019" name="Int. J. Syst. Evol. Microbiol.">
        <title>The Global Catalogue of Microorganisms (GCM) 10K type strain sequencing project: providing services to taxonomists for standard genome sequencing and annotation.</title>
        <authorList>
            <consortium name="The Broad Institute Genomics Platform"/>
            <consortium name="The Broad Institute Genome Sequencing Center for Infectious Disease"/>
            <person name="Wu L."/>
            <person name="Ma J."/>
        </authorList>
    </citation>
    <scope>NUCLEOTIDE SEQUENCE [LARGE SCALE GENOMIC DNA]</scope>
    <source>
        <strain evidence="3">CGMCC 1.12750</strain>
    </source>
</reference>
<dbReference type="Pfam" id="PF13770">
    <property type="entry name" value="DUF4169"/>
    <property type="match status" value="1"/>
</dbReference>
<dbReference type="InterPro" id="IPR025227">
    <property type="entry name" value="DUF4169"/>
</dbReference>
<feature type="region of interest" description="Disordered" evidence="1">
    <location>
        <begin position="1"/>
        <end position="66"/>
    </location>
</feature>
<sequence length="66" mass="7535">MGDLVNLRQARKQRERAAQRARGDENAARFGRSKAEREQDAARAEKARAHLDGHRRDPDTPQDTPE</sequence>
<evidence type="ECO:0000313" key="2">
    <source>
        <dbReference type="EMBL" id="MFC7704118.1"/>
    </source>
</evidence>
<evidence type="ECO:0000313" key="3">
    <source>
        <dbReference type="Proteomes" id="UP001596516"/>
    </source>
</evidence>
<feature type="compositionally biased region" description="Basic and acidic residues" evidence="1">
    <location>
        <begin position="15"/>
        <end position="59"/>
    </location>
</feature>
<gene>
    <name evidence="2" type="ORF">ACFQXB_07925</name>
</gene>
<keyword evidence="3" id="KW-1185">Reference proteome</keyword>
<dbReference type="Proteomes" id="UP001596516">
    <property type="component" value="Unassembled WGS sequence"/>
</dbReference>
<protein>
    <submittedName>
        <fullName evidence="2">DUF4169 family protein</fullName>
    </submittedName>
</protein>
<dbReference type="RefSeq" id="WP_377401748.1">
    <property type="nucleotide sequence ID" value="NZ_JBHTFQ010000003.1"/>
</dbReference>
<comment type="caution">
    <text evidence="2">The sequence shown here is derived from an EMBL/GenBank/DDBJ whole genome shotgun (WGS) entry which is preliminary data.</text>
</comment>
<proteinExistence type="predicted"/>